<feature type="region of interest" description="Disordered" evidence="1">
    <location>
        <begin position="1"/>
        <end position="42"/>
    </location>
</feature>
<sequence length="200" mass="22423">MKEMGKLTMLGSLEDDESEDSDEDATASEVEEEESEQSEEEQIKEVIQLAKVTVDQFLANPSAQNFMDLGSNRLNVLLNKAKNNGNISVNDYVSVLMKVASLSKNTNTEAAELAEKCAELLYRDLFIWSQENDKTSIVNNTILVSLGLIKSEDKKYKPSWNLEGCLHTLIGIVKKNYIPESTKDAFKVFMQRQANDTVMS</sequence>
<accession>A0ABQ9ITV0</accession>
<dbReference type="InterPro" id="IPR009109">
    <property type="entry name" value="Ran_GTPase_activating_1_C"/>
</dbReference>
<evidence type="ECO:0000259" key="2">
    <source>
        <dbReference type="Pfam" id="PF07834"/>
    </source>
</evidence>
<proteinExistence type="predicted"/>
<keyword evidence="4" id="KW-1185">Reference proteome</keyword>
<dbReference type="EMBL" id="JAPWTJ010002579">
    <property type="protein sequence ID" value="KAJ8965600.1"/>
    <property type="molecule type" value="Genomic_DNA"/>
</dbReference>
<dbReference type="SUPFAM" id="SSF69099">
    <property type="entry name" value="Ran-GTPase activating protein 1 (RanGAP1), C-terminal domain"/>
    <property type="match status" value="1"/>
</dbReference>
<dbReference type="Proteomes" id="UP001162164">
    <property type="component" value="Unassembled WGS sequence"/>
</dbReference>
<evidence type="ECO:0000313" key="3">
    <source>
        <dbReference type="EMBL" id="KAJ8965600.1"/>
    </source>
</evidence>
<comment type="caution">
    <text evidence="3">The sequence shown here is derived from an EMBL/GenBank/DDBJ whole genome shotgun (WGS) entry which is preliminary data.</text>
</comment>
<evidence type="ECO:0000256" key="1">
    <source>
        <dbReference type="SAM" id="MobiDB-lite"/>
    </source>
</evidence>
<reference evidence="3" key="1">
    <citation type="journal article" date="2023" name="Insect Mol. Biol.">
        <title>Genome sequencing provides insights into the evolution of gene families encoding plant cell wall-degrading enzymes in longhorned beetles.</title>
        <authorList>
            <person name="Shin N.R."/>
            <person name="Okamura Y."/>
            <person name="Kirsch R."/>
            <person name="Pauchet Y."/>
        </authorList>
    </citation>
    <scope>NUCLEOTIDE SEQUENCE</scope>
    <source>
        <strain evidence="3">MMC_N1</strain>
    </source>
</reference>
<dbReference type="InterPro" id="IPR036720">
    <property type="entry name" value="RanGAP1_C_sf"/>
</dbReference>
<gene>
    <name evidence="3" type="ORF">NQ317_004359</name>
</gene>
<dbReference type="Pfam" id="PF07834">
    <property type="entry name" value="RanGAP1_C"/>
    <property type="match status" value="1"/>
</dbReference>
<protein>
    <recommendedName>
        <fullName evidence="2">Ran-GTPase activating protein 1 C-terminal domain-containing protein</fullName>
    </recommendedName>
</protein>
<organism evidence="3 4">
    <name type="scientific">Molorchus minor</name>
    <dbReference type="NCBI Taxonomy" id="1323400"/>
    <lineage>
        <taxon>Eukaryota</taxon>
        <taxon>Metazoa</taxon>
        <taxon>Ecdysozoa</taxon>
        <taxon>Arthropoda</taxon>
        <taxon>Hexapoda</taxon>
        <taxon>Insecta</taxon>
        <taxon>Pterygota</taxon>
        <taxon>Neoptera</taxon>
        <taxon>Endopterygota</taxon>
        <taxon>Coleoptera</taxon>
        <taxon>Polyphaga</taxon>
        <taxon>Cucujiformia</taxon>
        <taxon>Chrysomeloidea</taxon>
        <taxon>Cerambycidae</taxon>
        <taxon>Lamiinae</taxon>
        <taxon>Monochamini</taxon>
        <taxon>Molorchus</taxon>
    </lineage>
</organism>
<evidence type="ECO:0000313" key="4">
    <source>
        <dbReference type="Proteomes" id="UP001162164"/>
    </source>
</evidence>
<name>A0ABQ9ITV0_9CUCU</name>
<feature type="domain" description="Ran-GTPase activating protein 1 C-terminal" evidence="2">
    <location>
        <begin position="31"/>
        <end position="194"/>
    </location>
</feature>
<feature type="compositionally biased region" description="Acidic residues" evidence="1">
    <location>
        <begin position="13"/>
        <end position="42"/>
    </location>
</feature>
<dbReference type="Gene3D" id="1.25.40.200">
    <property type="entry name" value="Ran-GTPase activating protein 1, C-terminal domain"/>
    <property type="match status" value="1"/>
</dbReference>